<dbReference type="PROSITE" id="PS50294">
    <property type="entry name" value="WD_REPEATS_REGION"/>
    <property type="match status" value="1"/>
</dbReference>
<feature type="repeat" description="WD" evidence="1">
    <location>
        <begin position="110"/>
        <end position="144"/>
    </location>
</feature>
<dbReference type="Pfam" id="PF21031">
    <property type="entry name" value="WDR54"/>
    <property type="match status" value="1"/>
</dbReference>
<sequence length="192" mass="20632">MLKLAASPSALFNNLTGAVDSLFFSHAEQVVKVLLSNGISDLKACNSQAEASSLVQQATSAASYTVKQRIPGTGVPTVSVAVRGEYVFAAFMDGAVRVHSLADAKLRIELQAHSRYLSAMDVHPSKDIIVTAAEDCTVNVWSISPTLQVKLLFSQCWHNAMITGVIFCGQDSCMLAACAYDTDELKTWQLAM</sequence>
<comment type="caution">
    <text evidence="3">The sequence shown here is derived from an EMBL/GenBank/DDBJ whole genome shotgun (WGS) entry which is preliminary data.</text>
</comment>
<dbReference type="AlphaFoldDB" id="A0AAW1PL46"/>
<keyword evidence="4" id="KW-1185">Reference proteome</keyword>
<proteinExistence type="predicted"/>
<evidence type="ECO:0000313" key="4">
    <source>
        <dbReference type="Proteomes" id="UP001489004"/>
    </source>
</evidence>
<accession>A0AAW1PL46</accession>
<dbReference type="Proteomes" id="UP001489004">
    <property type="component" value="Unassembled WGS sequence"/>
</dbReference>
<dbReference type="InterPro" id="IPR036322">
    <property type="entry name" value="WD40_repeat_dom_sf"/>
</dbReference>
<dbReference type="Gene3D" id="2.130.10.10">
    <property type="entry name" value="YVTN repeat-like/Quinoprotein amine dehydrogenase"/>
    <property type="match status" value="1"/>
</dbReference>
<evidence type="ECO:0000259" key="2">
    <source>
        <dbReference type="Pfam" id="PF21031"/>
    </source>
</evidence>
<protein>
    <recommendedName>
        <fullName evidence="2">WD repeat-containing protein 54 beta-propeller domain-containing protein</fullName>
    </recommendedName>
</protein>
<keyword evidence="1" id="KW-0853">WD repeat</keyword>
<evidence type="ECO:0000256" key="1">
    <source>
        <dbReference type="PROSITE-ProRule" id="PRU00221"/>
    </source>
</evidence>
<organism evidence="3 4">
    <name type="scientific">[Myrmecia] bisecta</name>
    <dbReference type="NCBI Taxonomy" id="41462"/>
    <lineage>
        <taxon>Eukaryota</taxon>
        <taxon>Viridiplantae</taxon>
        <taxon>Chlorophyta</taxon>
        <taxon>core chlorophytes</taxon>
        <taxon>Trebouxiophyceae</taxon>
        <taxon>Trebouxiales</taxon>
        <taxon>Trebouxiaceae</taxon>
        <taxon>Myrmecia</taxon>
    </lineage>
</organism>
<dbReference type="SUPFAM" id="SSF50978">
    <property type="entry name" value="WD40 repeat-like"/>
    <property type="match status" value="1"/>
</dbReference>
<reference evidence="3 4" key="1">
    <citation type="journal article" date="2024" name="Nat. Commun.">
        <title>Phylogenomics reveals the evolutionary origins of lichenization in chlorophyte algae.</title>
        <authorList>
            <person name="Puginier C."/>
            <person name="Libourel C."/>
            <person name="Otte J."/>
            <person name="Skaloud P."/>
            <person name="Haon M."/>
            <person name="Grisel S."/>
            <person name="Petersen M."/>
            <person name="Berrin J.G."/>
            <person name="Delaux P.M."/>
            <person name="Dal Grande F."/>
            <person name="Keller J."/>
        </authorList>
    </citation>
    <scope>NUCLEOTIDE SEQUENCE [LARGE SCALE GENOMIC DNA]</scope>
    <source>
        <strain evidence="3 4">SAG 2043</strain>
    </source>
</reference>
<dbReference type="EMBL" id="JALJOR010000010">
    <property type="protein sequence ID" value="KAK9810540.1"/>
    <property type="molecule type" value="Genomic_DNA"/>
</dbReference>
<name>A0AAW1PL46_9CHLO</name>
<dbReference type="InterPro" id="IPR049546">
    <property type="entry name" value="WDR54_beta_prop"/>
</dbReference>
<feature type="domain" description="WD repeat-containing protein 54 beta-propeller" evidence="2">
    <location>
        <begin position="46"/>
        <end position="187"/>
    </location>
</feature>
<dbReference type="InterPro" id="IPR001680">
    <property type="entry name" value="WD40_rpt"/>
</dbReference>
<dbReference type="PROSITE" id="PS50082">
    <property type="entry name" value="WD_REPEATS_2"/>
    <property type="match status" value="1"/>
</dbReference>
<evidence type="ECO:0000313" key="3">
    <source>
        <dbReference type="EMBL" id="KAK9810540.1"/>
    </source>
</evidence>
<gene>
    <name evidence="3" type="ORF">WJX72_012395</name>
</gene>
<dbReference type="InterPro" id="IPR015943">
    <property type="entry name" value="WD40/YVTN_repeat-like_dom_sf"/>
</dbReference>
<dbReference type="SMART" id="SM00320">
    <property type="entry name" value="WD40"/>
    <property type="match status" value="3"/>
</dbReference>